<sequence length="336" mass="36575">MALGVRYRAGLAQFNQRSIELSKPPGNLKPKLSRKRAERDMLASETYSKGGGTGKAKLLKASKEVEEEERMLPILVSSIGTVASPRVKKWGRMGGSNPGFARMSMGGNLGRPLGSEPNFGFDITILDSGWLLTTSSSSSSSSPTKFLRARAVSVNQGMMSASYGGTASRTHGKLGERMAMRASYDRSGVPDKLIRQHRLGQCATGPSGHVQPRTVLVSLQARAAGFEKAVRNLSRLASSSSDETVHFSSALALMEAQRAQQQGLTAIYLPTHFIPRVSWVRCARTLFLTIDSHRLRTPPVNDFYGSFELPVLLTRARPIRSSVGTFDEQGFPQFIV</sequence>
<dbReference type="RefSeq" id="XP_049151552.1">
    <property type="nucleotide sequence ID" value="XM_049294406.1"/>
</dbReference>
<evidence type="ECO:0000313" key="1">
    <source>
        <dbReference type="EMBL" id="UQC89951.1"/>
    </source>
</evidence>
<organism evidence="1 2">
    <name type="scientific">Colletotrichum lupini</name>
    <dbReference type="NCBI Taxonomy" id="145971"/>
    <lineage>
        <taxon>Eukaryota</taxon>
        <taxon>Fungi</taxon>
        <taxon>Dikarya</taxon>
        <taxon>Ascomycota</taxon>
        <taxon>Pezizomycotina</taxon>
        <taxon>Sordariomycetes</taxon>
        <taxon>Hypocreomycetidae</taxon>
        <taxon>Glomerellales</taxon>
        <taxon>Glomerellaceae</taxon>
        <taxon>Colletotrichum</taxon>
        <taxon>Colletotrichum acutatum species complex</taxon>
    </lineage>
</organism>
<dbReference type="AlphaFoldDB" id="A0A9Q8T8E0"/>
<proteinExistence type="predicted"/>
<dbReference type="KEGG" id="clup:CLUP02_15482"/>
<evidence type="ECO:0000313" key="2">
    <source>
        <dbReference type="Proteomes" id="UP000830671"/>
    </source>
</evidence>
<reference evidence="1" key="1">
    <citation type="journal article" date="2021" name="Mol. Plant Microbe Interact.">
        <title>Complete Genome Sequence of the Plant-Pathogenic Fungus Colletotrichum lupini.</title>
        <authorList>
            <person name="Baroncelli R."/>
            <person name="Pensec F."/>
            <person name="Da Lio D."/>
            <person name="Boufleur T."/>
            <person name="Vicente I."/>
            <person name="Sarrocco S."/>
            <person name="Picot A."/>
            <person name="Baraldi E."/>
            <person name="Sukno S."/>
            <person name="Thon M."/>
            <person name="Le Floch G."/>
        </authorList>
    </citation>
    <scope>NUCLEOTIDE SEQUENCE</scope>
    <source>
        <strain evidence="1">IMI 504893</strain>
    </source>
</reference>
<gene>
    <name evidence="1" type="ORF">CLUP02_15482</name>
</gene>
<keyword evidence="2" id="KW-1185">Reference proteome</keyword>
<dbReference type="GeneID" id="73349416"/>
<protein>
    <submittedName>
        <fullName evidence="1">Uncharacterized protein</fullName>
    </submittedName>
</protein>
<accession>A0A9Q8T8E0</accession>
<name>A0A9Q8T8E0_9PEZI</name>
<dbReference type="EMBL" id="CP019480">
    <property type="protein sequence ID" value="UQC89951.1"/>
    <property type="molecule type" value="Genomic_DNA"/>
</dbReference>
<dbReference type="Proteomes" id="UP000830671">
    <property type="component" value="Chromosome 8"/>
</dbReference>